<evidence type="ECO:0000313" key="1">
    <source>
        <dbReference type="EMBL" id="MPN50739.1"/>
    </source>
</evidence>
<proteinExistence type="predicted"/>
<accession>A0A645IJU2</accession>
<dbReference type="EMBL" id="VSSQ01115187">
    <property type="protein sequence ID" value="MPN50739.1"/>
    <property type="molecule type" value="Genomic_DNA"/>
</dbReference>
<name>A0A645IJU2_9ZZZZ</name>
<comment type="caution">
    <text evidence="1">The sequence shown here is derived from an EMBL/GenBank/DDBJ whole genome shotgun (WGS) entry which is preliminary data.</text>
</comment>
<gene>
    <name evidence="1" type="ORF">SDC9_198372</name>
</gene>
<reference evidence="1" key="1">
    <citation type="submission" date="2019-08" db="EMBL/GenBank/DDBJ databases">
        <authorList>
            <person name="Kucharzyk K."/>
            <person name="Murdoch R.W."/>
            <person name="Higgins S."/>
            <person name="Loffler F."/>
        </authorList>
    </citation>
    <scope>NUCLEOTIDE SEQUENCE</scope>
</reference>
<protein>
    <submittedName>
        <fullName evidence="1">Uncharacterized protein</fullName>
    </submittedName>
</protein>
<sequence length="65" mass="7533">MMLKPLRFIYHRRVFGYRYIKVGIDLTLHESDGGYMSLTNSPQADDKTEYTFLILHGMGYDGGIE</sequence>
<organism evidence="1">
    <name type="scientific">bioreactor metagenome</name>
    <dbReference type="NCBI Taxonomy" id="1076179"/>
    <lineage>
        <taxon>unclassified sequences</taxon>
        <taxon>metagenomes</taxon>
        <taxon>ecological metagenomes</taxon>
    </lineage>
</organism>
<dbReference type="AlphaFoldDB" id="A0A645IJU2"/>